<dbReference type="Proteomes" id="UP000479710">
    <property type="component" value="Unassembled WGS sequence"/>
</dbReference>
<organism evidence="1 2">
    <name type="scientific">Oryza meyeriana var. granulata</name>
    <dbReference type="NCBI Taxonomy" id="110450"/>
    <lineage>
        <taxon>Eukaryota</taxon>
        <taxon>Viridiplantae</taxon>
        <taxon>Streptophyta</taxon>
        <taxon>Embryophyta</taxon>
        <taxon>Tracheophyta</taxon>
        <taxon>Spermatophyta</taxon>
        <taxon>Magnoliopsida</taxon>
        <taxon>Liliopsida</taxon>
        <taxon>Poales</taxon>
        <taxon>Poaceae</taxon>
        <taxon>BOP clade</taxon>
        <taxon>Oryzoideae</taxon>
        <taxon>Oryzeae</taxon>
        <taxon>Oryzinae</taxon>
        <taxon>Oryza</taxon>
        <taxon>Oryza meyeriana</taxon>
    </lineage>
</organism>
<dbReference type="AlphaFoldDB" id="A0A6G1EE08"/>
<accession>A0A6G1EE08</accession>
<reference evidence="1 2" key="1">
    <citation type="submission" date="2019-11" db="EMBL/GenBank/DDBJ databases">
        <title>Whole genome sequence of Oryza granulata.</title>
        <authorList>
            <person name="Li W."/>
        </authorList>
    </citation>
    <scope>NUCLEOTIDE SEQUENCE [LARGE SCALE GENOMIC DNA]</scope>
    <source>
        <strain evidence="2">cv. Menghai</strain>
        <tissue evidence="1">Leaf</tissue>
    </source>
</reference>
<protein>
    <submittedName>
        <fullName evidence="1">Uncharacterized protein</fullName>
    </submittedName>
</protein>
<sequence>MGRHEEEWTSQRSVAEIGAGACPGPVVSSAASVCSKGKGRVCLGEGTDVGVPVLLRHDGPSAARGSWLGWHDSWRWHGVALQIALWAFADDDGVARRRFPWTGERTGEPPGLVGKMTMRARVSGWPPDRTVADRWEPSKVAI</sequence>
<evidence type="ECO:0000313" key="2">
    <source>
        <dbReference type="Proteomes" id="UP000479710"/>
    </source>
</evidence>
<dbReference type="EMBL" id="SPHZ02000003">
    <property type="protein sequence ID" value="KAF0923345.1"/>
    <property type="molecule type" value="Genomic_DNA"/>
</dbReference>
<name>A0A6G1EE08_9ORYZ</name>
<keyword evidence="2" id="KW-1185">Reference proteome</keyword>
<evidence type="ECO:0000313" key="1">
    <source>
        <dbReference type="EMBL" id="KAF0923345.1"/>
    </source>
</evidence>
<comment type="caution">
    <text evidence="1">The sequence shown here is derived from an EMBL/GenBank/DDBJ whole genome shotgun (WGS) entry which is preliminary data.</text>
</comment>
<gene>
    <name evidence="1" type="ORF">E2562_005304</name>
</gene>
<proteinExistence type="predicted"/>